<feature type="compositionally biased region" description="Basic and acidic residues" evidence="4">
    <location>
        <begin position="176"/>
        <end position="187"/>
    </location>
</feature>
<evidence type="ECO:0000256" key="3">
    <source>
        <dbReference type="SAM" id="Coils"/>
    </source>
</evidence>
<organism evidence="6 7">
    <name type="scientific">Pythium insidiosum</name>
    <name type="common">Pythiosis disease agent</name>
    <dbReference type="NCBI Taxonomy" id="114742"/>
    <lineage>
        <taxon>Eukaryota</taxon>
        <taxon>Sar</taxon>
        <taxon>Stramenopiles</taxon>
        <taxon>Oomycota</taxon>
        <taxon>Peronosporomycetes</taxon>
        <taxon>Pythiales</taxon>
        <taxon>Pythiaceae</taxon>
        <taxon>Pythium</taxon>
    </lineage>
</organism>
<keyword evidence="3" id="KW-0175">Coiled coil</keyword>
<gene>
    <name evidence="6" type="ORF">P43SY_002338</name>
</gene>
<feature type="region of interest" description="Disordered" evidence="4">
    <location>
        <begin position="1"/>
        <end position="23"/>
    </location>
</feature>
<dbReference type="Gene3D" id="1.10.287.1490">
    <property type="match status" value="1"/>
</dbReference>
<dbReference type="EMBL" id="JAKCXM010000004">
    <property type="protein sequence ID" value="KAJ0409448.1"/>
    <property type="molecule type" value="Genomic_DNA"/>
</dbReference>
<feature type="region of interest" description="Disordered" evidence="4">
    <location>
        <begin position="968"/>
        <end position="1007"/>
    </location>
</feature>
<evidence type="ECO:0000313" key="6">
    <source>
        <dbReference type="EMBL" id="KAJ0409448.1"/>
    </source>
</evidence>
<reference evidence="6" key="1">
    <citation type="submission" date="2021-12" db="EMBL/GenBank/DDBJ databases">
        <title>Prjna785345.</title>
        <authorList>
            <person name="Rujirawat T."/>
            <person name="Krajaejun T."/>
        </authorList>
    </citation>
    <scope>NUCLEOTIDE SEQUENCE</scope>
    <source>
        <strain evidence="6">Pi057C3</strain>
    </source>
</reference>
<evidence type="ECO:0000256" key="1">
    <source>
        <dbReference type="ARBA" id="ARBA00004496"/>
    </source>
</evidence>
<dbReference type="GO" id="GO:0005737">
    <property type="term" value="C:cytoplasm"/>
    <property type="evidence" value="ECO:0007669"/>
    <property type="project" value="UniProtKB-SubCell"/>
</dbReference>
<evidence type="ECO:0000259" key="5">
    <source>
        <dbReference type="Pfam" id="PF07989"/>
    </source>
</evidence>
<feature type="region of interest" description="Disordered" evidence="4">
    <location>
        <begin position="505"/>
        <end position="528"/>
    </location>
</feature>
<dbReference type="Pfam" id="PF07989">
    <property type="entry name" value="Cnn_1N"/>
    <property type="match status" value="1"/>
</dbReference>
<feature type="domain" description="Centrosomin N-terminal motif 1" evidence="5">
    <location>
        <begin position="46"/>
        <end position="118"/>
    </location>
</feature>
<feature type="region of interest" description="Disordered" evidence="4">
    <location>
        <begin position="174"/>
        <end position="213"/>
    </location>
</feature>
<keyword evidence="7" id="KW-1185">Reference proteome</keyword>
<sequence length="1033" mass="119653">METPTTPGRSPRRRPRGLVASPTAALQASTLSATSDGAGDAAATLLREQQAEHNRLQIDNFNLKLRVNYLENRLLQSNKGAPMADPDDLETELHQTRFYLAEREADVRTMQHNMVKAQEVIGALTEELQALQAAKSELERLLAQARDDDSARLERDRAQQRDLERALERLASVEQQLERTQGERDAFRSQAEATSEAVRRLESENARERDAAREWERQHASAMQELQRAQAMATQRDEEARAATELVERARQEQQQTQRKFASDATLLEQQMKQHVEKMEQEHEKMREDLARIRREREELRVAHERVAMELDGERRERSRYHDELERAVQEMKRIENEATALRVQQAKLSTTCDHQAQTIESFKNEREHLMDNLHKLEHEASEWRRQCSEREAMIKSLDRRAIGAEAEVSRLQERVEAVTLKTQQTANEQLQALQQDRLTIERDNNELRKHITALQRQCEALEAKLRATETRLAEESAKTNEWKERCTAGERELRQRSAVAEQLERQLAETTNASASESTQLRQASERVTRLAAERDQLMEALGGERVQLESLRQRYSNLESSHSTLMDQLDALGHEIREIVGYGFAVPSADRIAASDQGSYARSMTQLLRDAKVILQRQFKTQADVISRRWQEDMDAMRRELQRLNGQLQSCHTRVEIAQRSTLHAKDDVRSLDRSWIVKYETLQKEMETMRRQFENELHAERRRAGQLDENLKQARRELESLSQSREAVAENKDLLSALDILKTGIADRDKQIEHYKSNVMKMMQQLQRRGSMGELKQRLLEQLDQTQFMVNETYKRWSHSDIGLGLVSSVRRAGDVEDTDHDHVNGNPLPWILQLDESIGRMDVICDRWREHLQQSRELQRRYADAWRTTAVALGKGKERPAWADDVERRCSRLLTESVRVSEAMRDVVEDVVRAMQHTRESVERRKVKSRSRSRGRSRALDALSPLKEDNNKTLSDNEDEALSLDHFDRSNGDKTMRVNGFTNKLRESSSRQRKSTSRTSTIYSHSIASLGRIGEELQEIERKIKANPE</sequence>
<dbReference type="GO" id="GO:0005815">
    <property type="term" value="C:microtubule organizing center"/>
    <property type="evidence" value="ECO:0007669"/>
    <property type="project" value="InterPro"/>
</dbReference>
<accession>A0AAD5QAN8</accession>
<feature type="compositionally biased region" description="Basic residues" evidence="4">
    <location>
        <begin position="929"/>
        <end position="941"/>
    </location>
</feature>
<feature type="region of interest" description="Disordered" evidence="4">
    <location>
        <begin position="921"/>
        <end position="942"/>
    </location>
</feature>
<dbReference type="SUPFAM" id="SSF57997">
    <property type="entry name" value="Tropomyosin"/>
    <property type="match status" value="1"/>
</dbReference>
<feature type="compositionally biased region" description="Basic and acidic residues" evidence="4">
    <location>
        <begin position="197"/>
        <end position="213"/>
    </location>
</feature>
<comment type="subcellular location">
    <subcellularLocation>
        <location evidence="1">Cytoplasm</location>
    </subcellularLocation>
</comment>
<dbReference type="AlphaFoldDB" id="A0AAD5QAN8"/>
<feature type="compositionally biased region" description="Polar residues" evidence="4">
    <location>
        <begin position="509"/>
        <end position="524"/>
    </location>
</feature>
<comment type="caution">
    <text evidence="6">The sequence shown here is derived from an EMBL/GenBank/DDBJ whole genome shotgun (WGS) entry which is preliminary data.</text>
</comment>
<protein>
    <recommendedName>
        <fullName evidence="5">Centrosomin N-terminal motif 1 domain-containing protein</fullName>
    </recommendedName>
</protein>
<dbReference type="Proteomes" id="UP001209570">
    <property type="component" value="Unassembled WGS sequence"/>
</dbReference>
<feature type="coiled-coil region" evidence="3">
    <location>
        <begin position="629"/>
        <end position="734"/>
    </location>
</feature>
<keyword evidence="2" id="KW-0963">Cytoplasm</keyword>
<feature type="compositionally biased region" description="Basic and acidic residues" evidence="4">
    <location>
        <begin position="968"/>
        <end position="980"/>
    </location>
</feature>
<evidence type="ECO:0000313" key="7">
    <source>
        <dbReference type="Proteomes" id="UP001209570"/>
    </source>
</evidence>
<evidence type="ECO:0000256" key="4">
    <source>
        <dbReference type="SAM" id="MobiDB-lite"/>
    </source>
</evidence>
<proteinExistence type="predicted"/>
<name>A0AAD5QAN8_PYTIN</name>
<evidence type="ECO:0000256" key="2">
    <source>
        <dbReference type="ARBA" id="ARBA00022490"/>
    </source>
</evidence>
<dbReference type="InterPro" id="IPR012943">
    <property type="entry name" value="Cnn_1N"/>
</dbReference>